<name>A0A437A747_ARTFL</name>
<feature type="domain" description="Nudix hydrolase" evidence="7">
    <location>
        <begin position="15"/>
        <end position="212"/>
    </location>
</feature>
<dbReference type="GO" id="GO:0005737">
    <property type="term" value="C:cytoplasm"/>
    <property type="evidence" value="ECO:0007669"/>
    <property type="project" value="TreeGrafter"/>
</dbReference>
<dbReference type="GeneID" id="93587415"/>
<dbReference type="Gene3D" id="3.90.79.10">
    <property type="entry name" value="Nucleoside Triphosphate Pyrophosphohydrolase"/>
    <property type="match status" value="1"/>
</dbReference>
<organism evidence="8 9">
    <name type="scientific">Arthrobotrys flagrans</name>
    <name type="common">Nematode-trapping fungus</name>
    <name type="synonym">Trichothecium flagrans</name>
    <dbReference type="NCBI Taxonomy" id="97331"/>
    <lineage>
        <taxon>Eukaryota</taxon>
        <taxon>Fungi</taxon>
        <taxon>Dikarya</taxon>
        <taxon>Ascomycota</taxon>
        <taxon>Pezizomycotina</taxon>
        <taxon>Orbiliomycetes</taxon>
        <taxon>Orbiliales</taxon>
        <taxon>Orbiliaceae</taxon>
        <taxon>Arthrobotrys</taxon>
    </lineage>
</organism>
<proteinExistence type="inferred from homology"/>
<feature type="region of interest" description="Disordered" evidence="6">
    <location>
        <begin position="192"/>
        <end position="215"/>
    </location>
</feature>
<comment type="similarity">
    <text evidence="2">Belongs to the Nudix hydrolase family.</text>
</comment>
<keyword evidence="3" id="KW-0479">Metal-binding</keyword>
<dbReference type="PROSITE" id="PS51462">
    <property type="entry name" value="NUDIX"/>
    <property type="match status" value="1"/>
</dbReference>
<evidence type="ECO:0000256" key="3">
    <source>
        <dbReference type="ARBA" id="ARBA00022723"/>
    </source>
</evidence>
<dbReference type="GO" id="GO:0046872">
    <property type="term" value="F:metal ion binding"/>
    <property type="evidence" value="ECO:0007669"/>
    <property type="project" value="UniProtKB-KW"/>
</dbReference>
<evidence type="ECO:0000256" key="6">
    <source>
        <dbReference type="SAM" id="MobiDB-lite"/>
    </source>
</evidence>
<dbReference type="EMBL" id="SAEB01000006">
    <property type="protein sequence ID" value="RVD86850.1"/>
    <property type="molecule type" value="Genomic_DNA"/>
</dbReference>
<keyword evidence="9" id="KW-1185">Reference proteome</keyword>
<evidence type="ECO:0000259" key="7">
    <source>
        <dbReference type="PROSITE" id="PS51462"/>
    </source>
</evidence>
<keyword evidence="5" id="KW-0460">Magnesium</keyword>
<dbReference type="CDD" id="cd03427">
    <property type="entry name" value="NUDIX_MTH1_Nudt1"/>
    <property type="match status" value="1"/>
</dbReference>
<dbReference type="PANTHER" id="PTHR43758:SF2">
    <property type="entry name" value="OXIDIZED PURINE NUCLEOSIDE TRIPHOSPHATE HYDROLASE"/>
    <property type="match status" value="1"/>
</dbReference>
<dbReference type="GO" id="GO:0008413">
    <property type="term" value="F:8-oxo-7,8-dihydroguanosine triphosphate pyrophosphatase activity"/>
    <property type="evidence" value="ECO:0007669"/>
    <property type="project" value="TreeGrafter"/>
</dbReference>
<dbReference type="PROSITE" id="PS00893">
    <property type="entry name" value="NUDIX_BOX"/>
    <property type="match status" value="1"/>
</dbReference>
<evidence type="ECO:0000313" key="8">
    <source>
        <dbReference type="EMBL" id="RVD86850.1"/>
    </source>
</evidence>
<dbReference type="GO" id="GO:0042262">
    <property type="term" value="P:DNA protection"/>
    <property type="evidence" value="ECO:0007669"/>
    <property type="project" value="TreeGrafter"/>
</dbReference>
<dbReference type="InterPro" id="IPR000086">
    <property type="entry name" value="NUDIX_hydrolase_dom"/>
</dbReference>
<comment type="caution">
    <text evidence="8">The sequence shown here is derived from an EMBL/GenBank/DDBJ whole genome shotgun (WGS) entry which is preliminary data.</text>
</comment>
<dbReference type="VEuPathDB" id="FungiDB:DFL_005104"/>
<dbReference type="Pfam" id="PF00293">
    <property type="entry name" value="NUDIX"/>
    <property type="match status" value="1"/>
</dbReference>
<gene>
    <name evidence="8" type="ORF">DFL_005104</name>
</gene>
<dbReference type="InterPro" id="IPR020084">
    <property type="entry name" value="NUDIX_hydrolase_CS"/>
</dbReference>
<dbReference type="AlphaFoldDB" id="A0A437A747"/>
<dbReference type="PANTHER" id="PTHR43758">
    <property type="entry name" value="7,8-DIHYDRO-8-OXOGUANINE TRIPHOSPHATASE"/>
    <property type="match status" value="1"/>
</dbReference>
<comment type="cofactor">
    <cofactor evidence="1">
        <name>Mg(2+)</name>
        <dbReference type="ChEBI" id="CHEBI:18420"/>
    </cofactor>
</comment>
<accession>A0A437A747</accession>
<evidence type="ECO:0000256" key="5">
    <source>
        <dbReference type="ARBA" id="ARBA00022842"/>
    </source>
</evidence>
<dbReference type="RefSeq" id="XP_067492394.1">
    <property type="nucleotide sequence ID" value="XM_067634314.1"/>
</dbReference>
<protein>
    <recommendedName>
        <fullName evidence="7">Nudix hydrolase domain-containing protein</fullName>
    </recommendedName>
</protein>
<dbReference type="OrthoDB" id="447842at2759"/>
<evidence type="ECO:0000256" key="4">
    <source>
        <dbReference type="ARBA" id="ARBA00022801"/>
    </source>
</evidence>
<dbReference type="InterPro" id="IPR015797">
    <property type="entry name" value="NUDIX_hydrolase-like_dom_sf"/>
</dbReference>
<evidence type="ECO:0000313" key="9">
    <source>
        <dbReference type="Proteomes" id="UP000283090"/>
    </source>
</evidence>
<keyword evidence="4" id="KW-0378">Hydrolase</keyword>
<reference evidence="8 9" key="1">
    <citation type="submission" date="2019-01" db="EMBL/GenBank/DDBJ databases">
        <title>Intercellular communication is required for trap formation in the nematode-trapping fungus Duddingtonia flagrans.</title>
        <authorList>
            <person name="Youssar L."/>
            <person name="Wernet V."/>
            <person name="Hensel N."/>
            <person name="Hildebrandt H.-G."/>
            <person name="Fischer R."/>
        </authorList>
    </citation>
    <scope>NUCLEOTIDE SEQUENCE [LARGE SCALE GENOMIC DNA]</scope>
    <source>
        <strain evidence="8 9">CBS H-5679</strain>
    </source>
</reference>
<sequence length="364" mass="40081">MATTDAISLSPKIKRHKQYTLVIPLDLQRDRVLLGYKLRGFGQGKSNFVSLPLLLVFSTRLAKTWWSIPRPATCRQPPGQAIYENHTITITRRKGEGKRPVCLSSLDIDNGYGGKVEPNETVIAAAVRELHEESGLLVEEPAMIQRGVLLLETVADDISPILEIHVFTVETWEGTEIATEEMTPHWFSLSKSLATPTPSTSSSGSIPPSFLSTTSSSSAATATAVGVAKDPSTDGAHDLPSIPYFQMWEESRVWMPRLLRHVSSNEREGSLVDEEERGFLSSLSSEGSAPTAAVATATAVEPHDENGKKEYFIHHVQFVGGTDMDAIHGGEYSVWHGMGPRRLDWVDELPVGEWEGKRSFKTYP</sequence>
<evidence type="ECO:0000256" key="1">
    <source>
        <dbReference type="ARBA" id="ARBA00001946"/>
    </source>
</evidence>
<evidence type="ECO:0000256" key="2">
    <source>
        <dbReference type="ARBA" id="ARBA00005582"/>
    </source>
</evidence>
<dbReference type="SUPFAM" id="SSF55811">
    <property type="entry name" value="Nudix"/>
    <property type="match status" value="1"/>
</dbReference>
<dbReference type="STRING" id="97331.A0A437A747"/>
<dbReference type="Proteomes" id="UP000283090">
    <property type="component" value="Unassembled WGS sequence"/>
</dbReference>